<feature type="coiled-coil region" evidence="1">
    <location>
        <begin position="459"/>
        <end position="533"/>
    </location>
</feature>
<evidence type="ECO:0000313" key="3">
    <source>
        <dbReference type="EMBL" id="GBP36145.1"/>
    </source>
</evidence>
<gene>
    <name evidence="3" type="primary">cep152</name>
    <name evidence="3" type="ORF">EVAR_4289_1</name>
</gene>
<evidence type="ECO:0000256" key="2">
    <source>
        <dbReference type="SAM" id="MobiDB-lite"/>
    </source>
</evidence>
<name>A0A4C1VES6_EUMVA</name>
<protein>
    <submittedName>
        <fullName evidence="3">Centrosomal protein of 152 kDa</fullName>
    </submittedName>
</protein>
<proteinExistence type="predicted"/>
<organism evidence="3 4">
    <name type="scientific">Eumeta variegata</name>
    <name type="common">Bagworm moth</name>
    <name type="synonym">Eumeta japonica</name>
    <dbReference type="NCBI Taxonomy" id="151549"/>
    <lineage>
        <taxon>Eukaryota</taxon>
        <taxon>Metazoa</taxon>
        <taxon>Ecdysozoa</taxon>
        <taxon>Arthropoda</taxon>
        <taxon>Hexapoda</taxon>
        <taxon>Insecta</taxon>
        <taxon>Pterygota</taxon>
        <taxon>Neoptera</taxon>
        <taxon>Endopterygota</taxon>
        <taxon>Lepidoptera</taxon>
        <taxon>Glossata</taxon>
        <taxon>Ditrysia</taxon>
        <taxon>Tineoidea</taxon>
        <taxon>Psychidae</taxon>
        <taxon>Oiketicinae</taxon>
        <taxon>Eumeta</taxon>
    </lineage>
</organism>
<dbReference type="AlphaFoldDB" id="A0A4C1VES6"/>
<comment type="caution">
    <text evidence="3">The sequence shown here is derived from an EMBL/GenBank/DDBJ whole genome shotgun (WGS) entry which is preliminary data.</text>
</comment>
<dbReference type="STRING" id="151549.A0A4C1VES6"/>
<feature type="region of interest" description="Disordered" evidence="2">
    <location>
        <begin position="1"/>
        <end position="130"/>
    </location>
</feature>
<feature type="compositionally biased region" description="Basic and acidic residues" evidence="2">
    <location>
        <begin position="100"/>
        <end position="110"/>
    </location>
</feature>
<feature type="coiled-coil region" evidence="1">
    <location>
        <begin position="574"/>
        <end position="738"/>
    </location>
</feature>
<feature type="coiled-coil region" evidence="1">
    <location>
        <begin position="308"/>
        <end position="393"/>
    </location>
</feature>
<evidence type="ECO:0000313" key="4">
    <source>
        <dbReference type="Proteomes" id="UP000299102"/>
    </source>
</evidence>
<dbReference type="PANTHER" id="PTHR23159:SF60">
    <property type="entry name" value="SPINDLE ASSEMBLY ABNORMAL PROTEIN 4"/>
    <property type="match status" value="1"/>
</dbReference>
<reference evidence="3 4" key="1">
    <citation type="journal article" date="2019" name="Commun. Biol.">
        <title>The bagworm genome reveals a unique fibroin gene that provides high tensile strength.</title>
        <authorList>
            <person name="Kono N."/>
            <person name="Nakamura H."/>
            <person name="Ohtoshi R."/>
            <person name="Tomita M."/>
            <person name="Numata K."/>
            <person name="Arakawa K."/>
        </authorList>
    </citation>
    <scope>NUCLEOTIDE SEQUENCE [LARGE SCALE GENOMIC DNA]</scope>
</reference>
<sequence length="752" mass="86523">MEVPGMSLFRGAGSIHINNSTQDRLDEQEELEDQKRRNEELKHKLDNAFDDLVDDDDASSVNSSANFTMNVTHPDSAQGDNPNTEDFKTHKPPGYTESVNHLKDGTRGETPKSQVHCETPKSHNSPYTQTNEPLKYMYNAYGAGDGQNNIYHHQYPGHLNGLNFNAHQEMMNHEQLKLMYEMRVKECQQLAEQLENLHSHSDAEIEGLRARLVTACSDRDRAELSLQQAQHLLASSKHNIVSLEQQITSLNERLAESEQEKEQLKLELRSASVGLQDAQQKLQNIQVTRNYDKDALFRELQDSHREEVDRLHSDLLKFKNRLEEKEKEIKILEQRCLEKDRTKEELLIEKGAKINRLASELEAAQNRLVSGESAKLKERVSQLTSERNMAKDQVKELGYGRDATEQVIHQRVDMTAALRHSKPQKSRQCVAGFLGKNMISNGSKLELTAHELVLCRNKLSQAQKQFEEFRTALTQIIQETLPDQAYLGEASSPSKLSTLKEILNRSKQQVQKIANLQEEVLKRDKKLEIFRNQESELRSKLEEQKSIEMQLNSKVALLQNKLELLGNDSDAELLINYKQRNSQLEQQLKELRAEHKVVELKYAELELQHEKLRAERTSHASLVQEANADLLRELERISSHLKETLKECAELKTLYLDVCSARDAISRELQDAKSKLALMQREKTSITSQEKELSEKLDKEKQQVAKLTAELTNEREGLERANKRISELQKEFTDKQKDFTDRLNKYIEGTIK</sequence>
<feature type="compositionally biased region" description="Acidic residues" evidence="2">
    <location>
        <begin position="48"/>
        <end position="58"/>
    </location>
</feature>
<dbReference type="EMBL" id="BGZK01000315">
    <property type="protein sequence ID" value="GBP36145.1"/>
    <property type="molecule type" value="Genomic_DNA"/>
</dbReference>
<dbReference type="PANTHER" id="PTHR23159">
    <property type="entry name" value="CENTROSOMAL PROTEIN 2"/>
    <property type="match status" value="1"/>
</dbReference>
<keyword evidence="1" id="KW-0175">Coiled coil</keyword>
<dbReference type="Proteomes" id="UP000299102">
    <property type="component" value="Unassembled WGS sequence"/>
</dbReference>
<keyword evidence="4" id="KW-1185">Reference proteome</keyword>
<accession>A0A4C1VES6</accession>
<feature type="compositionally biased region" description="Basic and acidic residues" evidence="2">
    <location>
        <begin position="33"/>
        <end position="47"/>
    </location>
</feature>
<evidence type="ECO:0000256" key="1">
    <source>
        <dbReference type="SAM" id="Coils"/>
    </source>
</evidence>
<dbReference type="OrthoDB" id="7377762at2759"/>
<feature type="coiled-coil region" evidence="1">
    <location>
        <begin position="177"/>
        <end position="281"/>
    </location>
</feature>
<feature type="compositionally biased region" description="Polar residues" evidence="2">
    <location>
        <begin position="68"/>
        <end position="84"/>
    </location>
</feature>